<keyword evidence="7" id="KW-0407">Ion channel</keyword>
<dbReference type="PANTHER" id="PTHR11537:SF252">
    <property type="entry name" value="POTASSIUM VOLTAGE-GATED CHANNEL PROTEIN SHAW"/>
    <property type="match status" value="1"/>
</dbReference>
<keyword evidence="2" id="KW-0813">Transport</keyword>
<comment type="subcellular location">
    <subcellularLocation>
        <location evidence="1">Membrane</location>
        <topology evidence="1">Multi-pass membrane protein</topology>
    </subcellularLocation>
</comment>
<accession>A0ABN8M4I4</accession>
<dbReference type="InterPro" id="IPR028325">
    <property type="entry name" value="VG_K_chnl"/>
</dbReference>
<organism evidence="10 11">
    <name type="scientific">Porites evermanni</name>
    <dbReference type="NCBI Taxonomy" id="104178"/>
    <lineage>
        <taxon>Eukaryota</taxon>
        <taxon>Metazoa</taxon>
        <taxon>Cnidaria</taxon>
        <taxon>Anthozoa</taxon>
        <taxon>Hexacorallia</taxon>
        <taxon>Scleractinia</taxon>
        <taxon>Fungiina</taxon>
        <taxon>Poritidae</taxon>
        <taxon>Porites</taxon>
    </lineage>
</organism>
<evidence type="ECO:0000256" key="5">
    <source>
        <dbReference type="ARBA" id="ARBA00023065"/>
    </source>
</evidence>
<evidence type="ECO:0000313" key="11">
    <source>
        <dbReference type="Proteomes" id="UP001159427"/>
    </source>
</evidence>
<feature type="transmembrane region" description="Helical" evidence="8">
    <location>
        <begin position="43"/>
        <end position="69"/>
    </location>
</feature>
<reference evidence="10 11" key="1">
    <citation type="submission" date="2022-05" db="EMBL/GenBank/DDBJ databases">
        <authorList>
            <consortium name="Genoscope - CEA"/>
            <person name="William W."/>
        </authorList>
    </citation>
    <scope>NUCLEOTIDE SEQUENCE [LARGE SCALE GENOMIC DNA]</scope>
</reference>
<evidence type="ECO:0000259" key="9">
    <source>
        <dbReference type="Pfam" id="PF07885"/>
    </source>
</evidence>
<evidence type="ECO:0000256" key="1">
    <source>
        <dbReference type="ARBA" id="ARBA00004141"/>
    </source>
</evidence>
<feature type="transmembrane region" description="Helical" evidence="8">
    <location>
        <begin position="112"/>
        <end position="134"/>
    </location>
</feature>
<evidence type="ECO:0000256" key="2">
    <source>
        <dbReference type="ARBA" id="ARBA00022448"/>
    </source>
</evidence>
<feature type="domain" description="Potassium channel" evidence="9">
    <location>
        <begin position="60"/>
        <end position="141"/>
    </location>
</feature>
<evidence type="ECO:0000313" key="10">
    <source>
        <dbReference type="EMBL" id="CAH3021659.1"/>
    </source>
</evidence>
<feature type="non-terminal residue" evidence="10">
    <location>
        <position position="237"/>
    </location>
</feature>
<keyword evidence="3 8" id="KW-0812">Transmembrane</keyword>
<evidence type="ECO:0000256" key="6">
    <source>
        <dbReference type="ARBA" id="ARBA00023136"/>
    </source>
</evidence>
<dbReference type="InterPro" id="IPR013099">
    <property type="entry name" value="K_chnl_dom"/>
</dbReference>
<proteinExistence type="predicted"/>
<evidence type="ECO:0000256" key="4">
    <source>
        <dbReference type="ARBA" id="ARBA00022989"/>
    </source>
</evidence>
<protein>
    <recommendedName>
        <fullName evidence="9">Potassium channel domain-containing protein</fullName>
    </recommendedName>
</protein>
<dbReference type="SUPFAM" id="SSF81324">
    <property type="entry name" value="Voltage-gated potassium channels"/>
    <property type="match status" value="1"/>
</dbReference>
<keyword evidence="6 8" id="KW-0472">Membrane</keyword>
<name>A0ABN8M4I4_9CNID</name>
<keyword evidence="4 8" id="KW-1133">Transmembrane helix</keyword>
<dbReference type="Gene3D" id="1.10.287.70">
    <property type="match status" value="1"/>
</dbReference>
<sequence>MIAFILFFQCKAMRTKSTKKPCLSSKFWILLESSSSKDWDREIWNAISSSLPIVALTILLSFVAGIFVWMMETKTNNEEFGRPFYREIFDGYWWAFVTMSTVGYGDKTPKSVIARLLAVGWIMIGLTICSLLVATLSRAFTGVTVERFGVVAQIKVGATRDSIGLQKAVNLGANVRDFEDLDEAYNALINEKSIEGVMEEVFTAMEYIKKKNNPLFSVVHFFEEKHGYGVAFKNNPF</sequence>
<dbReference type="Pfam" id="PF07885">
    <property type="entry name" value="Ion_trans_2"/>
    <property type="match status" value="1"/>
</dbReference>
<evidence type="ECO:0000256" key="3">
    <source>
        <dbReference type="ARBA" id="ARBA00022692"/>
    </source>
</evidence>
<dbReference type="Proteomes" id="UP001159427">
    <property type="component" value="Unassembled WGS sequence"/>
</dbReference>
<keyword evidence="5" id="KW-0406">Ion transport</keyword>
<keyword evidence="11" id="KW-1185">Reference proteome</keyword>
<dbReference type="SUPFAM" id="SSF53850">
    <property type="entry name" value="Periplasmic binding protein-like II"/>
    <property type="match status" value="1"/>
</dbReference>
<gene>
    <name evidence="10" type="ORF">PEVE_00012308</name>
</gene>
<evidence type="ECO:0000256" key="8">
    <source>
        <dbReference type="SAM" id="Phobius"/>
    </source>
</evidence>
<evidence type="ECO:0000256" key="7">
    <source>
        <dbReference type="ARBA" id="ARBA00023303"/>
    </source>
</evidence>
<comment type="caution">
    <text evidence="10">The sequence shown here is derived from an EMBL/GenBank/DDBJ whole genome shotgun (WGS) entry which is preliminary data.</text>
</comment>
<dbReference type="Gene3D" id="3.40.190.10">
    <property type="entry name" value="Periplasmic binding protein-like II"/>
    <property type="match status" value="1"/>
</dbReference>
<dbReference type="EMBL" id="CALNXI010000190">
    <property type="protein sequence ID" value="CAH3021659.1"/>
    <property type="molecule type" value="Genomic_DNA"/>
</dbReference>
<dbReference type="PANTHER" id="PTHR11537">
    <property type="entry name" value="VOLTAGE-GATED POTASSIUM CHANNEL"/>
    <property type="match status" value="1"/>
</dbReference>